<evidence type="ECO:0000313" key="19">
    <source>
        <dbReference type="Proteomes" id="UP000001520"/>
    </source>
</evidence>
<dbReference type="EMBL" id="AP011529">
    <property type="protein sequence ID" value="BAI80079.1"/>
    <property type="molecule type" value="Genomic_DNA"/>
</dbReference>
<evidence type="ECO:0000256" key="11">
    <source>
        <dbReference type="ARBA" id="ARBA00023306"/>
    </source>
</evidence>
<accession>D3PBV6</accession>
<keyword evidence="19" id="KW-1185">Reference proteome</keyword>
<comment type="pathway">
    <text evidence="2 14">Cell wall biogenesis; peptidoglycan biosynthesis.</text>
</comment>
<dbReference type="GO" id="GO:0008360">
    <property type="term" value="P:regulation of cell shape"/>
    <property type="evidence" value="ECO:0007669"/>
    <property type="project" value="UniProtKB-KW"/>
</dbReference>
<dbReference type="HAMAP" id="MF_00046">
    <property type="entry name" value="MurC"/>
    <property type="match status" value="1"/>
</dbReference>
<dbReference type="InterPro" id="IPR004101">
    <property type="entry name" value="Mur_ligase_C"/>
</dbReference>
<dbReference type="Proteomes" id="UP000001520">
    <property type="component" value="Chromosome"/>
</dbReference>
<comment type="subcellular location">
    <subcellularLocation>
        <location evidence="1 14">Cytoplasm</location>
    </subcellularLocation>
</comment>
<dbReference type="InterPro" id="IPR050061">
    <property type="entry name" value="MurCDEF_pg_biosynth"/>
</dbReference>
<dbReference type="Pfam" id="PF01225">
    <property type="entry name" value="Mur_ligase"/>
    <property type="match status" value="1"/>
</dbReference>
<dbReference type="InterPro" id="IPR013221">
    <property type="entry name" value="Mur_ligase_cen"/>
</dbReference>
<dbReference type="KEGG" id="ddf:DEFDS_0597"/>
<dbReference type="InterPro" id="IPR005758">
    <property type="entry name" value="UDP-N-AcMur_Ala_ligase_MurC"/>
</dbReference>
<dbReference type="UniPathway" id="UPA00219"/>
<evidence type="ECO:0000256" key="14">
    <source>
        <dbReference type="HAMAP-Rule" id="MF_00046"/>
    </source>
</evidence>
<dbReference type="EC" id="6.3.2.8" evidence="3 14"/>
<evidence type="ECO:0000256" key="9">
    <source>
        <dbReference type="ARBA" id="ARBA00022960"/>
    </source>
</evidence>
<keyword evidence="6 14" id="KW-0132">Cell division</keyword>
<keyword evidence="4 14" id="KW-0963">Cytoplasm</keyword>
<keyword evidence="11 14" id="KW-0131">Cell cycle</keyword>
<dbReference type="InterPro" id="IPR000713">
    <property type="entry name" value="Mur_ligase_N"/>
</dbReference>
<feature type="domain" description="Mur ligase central" evidence="17">
    <location>
        <begin position="110"/>
        <end position="289"/>
    </location>
</feature>
<evidence type="ECO:0000259" key="16">
    <source>
        <dbReference type="Pfam" id="PF02875"/>
    </source>
</evidence>
<keyword evidence="7 14" id="KW-0547">Nucleotide-binding</keyword>
<keyword evidence="5 14" id="KW-0436">Ligase</keyword>
<proteinExistence type="inferred from homology"/>
<evidence type="ECO:0000256" key="13">
    <source>
        <dbReference type="ARBA" id="ARBA00047833"/>
    </source>
</evidence>
<evidence type="ECO:0000256" key="8">
    <source>
        <dbReference type="ARBA" id="ARBA00022840"/>
    </source>
</evidence>
<dbReference type="HOGENOM" id="CLU_028104_2_2_0"/>
<organism evidence="18 19">
    <name type="scientific">Deferribacter desulfuricans (strain DSM 14783 / JCM 11476 / NBRC 101012 / SSM1)</name>
    <dbReference type="NCBI Taxonomy" id="639282"/>
    <lineage>
        <taxon>Bacteria</taxon>
        <taxon>Pseudomonadati</taxon>
        <taxon>Deferribacterota</taxon>
        <taxon>Deferribacteres</taxon>
        <taxon>Deferribacterales</taxon>
        <taxon>Deferribacteraceae</taxon>
        <taxon>Deferribacter</taxon>
    </lineage>
</organism>
<dbReference type="InterPro" id="IPR036615">
    <property type="entry name" value="Mur_ligase_C_dom_sf"/>
</dbReference>
<evidence type="ECO:0000256" key="5">
    <source>
        <dbReference type="ARBA" id="ARBA00022598"/>
    </source>
</evidence>
<dbReference type="Gene3D" id="3.40.1190.10">
    <property type="entry name" value="Mur-like, catalytic domain"/>
    <property type="match status" value="1"/>
</dbReference>
<name>D3PBV6_DEFDS</name>
<dbReference type="Gene3D" id="3.90.190.20">
    <property type="entry name" value="Mur ligase, C-terminal domain"/>
    <property type="match status" value="1"/>
</dbReference>
<evidence type="ECO:0000256" key="6">
    <source>
        <dbReference type="ARBA" id="ARBA00022618"/>
    </source>
</evidence>
<sequence>MFGKVNKIHFIGIGGIGMSGIAEVLHNLGFEISGSDISMNKNVKRLKNLGVKVFIGHNPENVKDVDVVVYSSAIKEDNPELISAKDRHIPVIKRGEMLAELTRLKRSITVSGSHGKTTTTSMIAHIFIEAKLDPTIVIGGRLNSSGQNAVLGKGDYFICESDESDRSFLLLYPTINVVTNIDLEHLDVYQDLEDIKSAFIEYCNKIPFYGLNLLCIENQNVTDIIPSIEKRFQTYGFKKSADIRADNIIQDGYISTFDVYYFSEKLGRIHLNTPGIHNVLNSLGAIGVAIECGITFDVIKEALKNFQGVERRLSIRYKDERRVVIDDYGHHPTEIKATLQSVRSLYPDYKIVTIFQPHRYTRTKALLNEFASSFYDTDILIVTDIYAASEAPIEGVSSDILVEKIKMQGLKDVYYIADFDKIFDLEIFNDEKVVFITLGAGNITELSYKIADYFRSKENV</sequence>
<dbReference type="GO" id="GO:0008763">
    <property type="term" value="F:UDP-N-acetylmuramate-L-alanine ligase activity"/>
    <property type="evidence" value="ECO:0007669"/>
    <property type="project" value="UniProtKB-UniRule"/>
</dbReference>
<feature type="binding site" evidence="14">
    <location>
        <begin position="112"/>
        <end position="118"/>
    </location>
    <ligand>
        <name>ATP</name>
        <dbReference type="ChEBI" id="CHEBI:30616"/>
    </ligand>
</feature>
<evidence type="ECO:0000256" key="12">
    <source>
        <dbReference type="ARBA" id="ARBA00023316"/>
    </source>
</evidence>
<dbReference type="Gene3D" id="3.40.50.720">
    <property type="entry name" value="NAD(P)-binding Rossmann-like Domain"/>
    <property type="match status" value="1"/>
</dbReference>
<dbReference type="STRING" id="639282.DEFDS_0597"/>
<dbReference type="eggNOG" id="COG0773">
    <property type="taxonomic scope" value="Bacteria"/>
</dbReference>
<dbReference type="Pfam" id="PF02875">
    <property type="entry name" value="Mur_ligase_C"/>
    <property type="match status" value="1"/>
</dbReference>
<dbReference type="GO" id="GO:0071555">
    <property type="term" value="P:cell wall organization"/>
    <property type="evidence" value="ECO:0007669"/>
    <property type="project" value="UniProtKB-KW"/>
</dbReference>
<evidence type="ECO:0000256" key="1">
    <source>
        <dbReference type="ARBA" id="ARBA00004496"/>
    </source>
</evidence>
<keyword evidence="8 14" id="KW-0067">ATP-binding</keyword>
<dbReference type="Pfam" id="PF08245">
    <property type="entry name" value="Mur_ligase_M"/>
    <property type="match status" value="1"/>
</dbReference>
<protein>
    <recommendedName>
        <fullName evidence="3 14">UDP-N-acetylmuramate--L-alanine ligase</fullName>
        <ecNumber evidence="3 14">6.3.2.8</ecNumber>
    </recommendedName>
    <alternativeName>
        <fullName evidence="14">UDP-N-acetylmuramoyl-L-alanine synthetase</fullName>
    </alternativeName>
</protein>
<keyword evidence="12 14" id="KW-0961">Cell wall biogenesis/degradation</keyword>
<feature type="domain" description="Mur ligase C-terminal" evidence="16">
    <location>
        <begin position="311"/>
        <end position="436"/>
    </location>
</feature>
<dbReference type="PANTHER" id="PTHR43445:SF3">
    <property type="entry name" value="UDP-N-ACETYLMURAMATE--L-ALANINE LIGASE"/>
    <property type="match status" value="1"/>
</dbReference>
<evidence type="ECO:0000259" key="17">
    <source>
        <dbReference type="Pfam" id="PF08245"/>
    </source>
</evidence>
<evidence type="ECO:0000256" key="4">
    <source>
        <dbReference type="ARBA" id="ARBA00022490"/>
    </source>
</evidence>
<evidence type="ECO:0000256" key="10">
    <source>
        <dbReference type="ARBA" id="ARBA00022984"/>
    </source>
</evidence>
<evidence type="ECO:0000259" key="15">
    <source>
        <dbReference type="Pfam" id="PF01225"/>
    </source>
</evidence>
<dbReference type="GO" id="GO:0051301">
    <property type="term" value="P:cell division"/>
    <property type="evidence" value="ECO:0007669"/>
    <property type="project" value="UniProtKB-KW"/>
</dbReference>
<dbReference type="RefSeq" id="WP_013007327.1">
    <property type="nucleotide sequence ID" value="NC_013939.1"/>
</dbReference>
<comment type="catalytic activity">
    <reaction evidence="13 14">
        <text>UDP-N-acetyl-alpha-D-muramate + L-alanine + ATP = UDP-N-acetyl-alpha-D-muramoyl-L-alanine + ADP + phosphate + H(+)</text>
        <dbReference type="Rhea" id="RHEA:23372"/>
        <dbReference type="ChEBI" id="CHEBI:15378"/>
        <dbReference type="ChEBI" id="CHEBI:30616"/>
        <dbReference type="ChEBI" id="CHEBI:43474"/>
        <dbReference type="ChEBI" id="CHEBI:57972"/>
        <dbReference type="ChEBI" id="CHEBI:70757"/>
        <dbReference type="ChEBI" id="CHEBI:83898"/>
        <dbReference type="ChEBI" id="CHEBI:456216"/>
        <dbReference type="EC" id="6.3.2.8"/>
    </reaction>
</comment>
<dbReference type="GO" id="GO:0005524">
    <property type="term" value="F:ATP binding"/>
    <property type="evidence" value="ECO:0007669"/>
    <property type="project" value="UniProtKB-UniRule"/>
</dbReference>
<dbReference type="InterPro" id="IPR036565">
    <property type="entry name" value="Mur-like_cat_sf"/>
</dbReference>
<dbReference type="AlphaFoldDB" id="D3PBV6"/>
<evidence type="ECO:0000313" key="18">
    <source>
        <dbReference type="EMBL" id="BAI80079.1"/>
    </source>
</evidence>
<evidence type="ECO:0000256" key="2">
    <source>
        <dbReference type="ARBA" id="ARBA00004752"/>
    </source>
</evidence>
<dbReference type="GO" id="GO:0005737">
    <property type="term" value="C:cytoplasm"/>
    <property type="evidence" value="ECO:0007669"/>
    <property type="project" value="UniProtKB-SubCell"/>
</dbReference>
<evidence type="ECO:0000256" key="3">
    <source>
        <dbReference type="ARBA" id="ARBA00012211"/>
    </source>
</evidence>
<evidence type="ECO:0000256" key="7">
    <source>
        <dbReference type="ARBA" id="ARBA00022741"/>
    </source>
</evidence>
<dbReference type="SUPFAM" id="SSF51984">
    <property type="entry name" value="MurCD N-terminal domain"/>
    <property type="match status" value="1"/>
</dbReference>
<dbReference type="OrthoDB" id="9804126at2"/>
<comment type="function">
    <text evidence="14">Cell wall formation.</text>
</comment>
<dbReference type="PANTHER" id="PTHR43445">
    <property type="entry name" value="UDP-N-ACETYLMURAMATE--L-ALANINE LIGASE-RELATED"/>
    <property type="match status" value="1"/>
</dbReference>
<reference evidence="18 19" key="1">
    <citation type="journal article" date="2010" name="DNA Res.">
        <title>Bacterial lifestyle in a deep-sea hydrothermal vent chimney revealed by the genome sequence of the thermophilic bacterium Deferribacter desulfuricans SSM1.</title>
        <authorList>
            <person name="Takaki Y."/>
            <person name="Shimamura S."/>
            <person name="Nakagawa S."/>
            <person name="Fukuhara Y."/>
            <person name="Horikawa H."/>
            <person name="Ankai A."/>
            <person name="Harada T."/>
            <person name="Hosoyama A."/>
            <person name="Oguchi A."/>
            <person name="Fukui S."/>
            <person name="Fujita N."/>
            <person name="Takami H."/>
            <person name="Takai K."/>
        </authorList>
    </citation>
    <scope>NUCLEOTIDE SEQUENCE [LARGE SCALE GENOMIC DNA]</scope>
    <source>
        <strain evidence="19">DSM 14783 / JCM 11476 / NBRC 101012 / SSM1</strain>
    </source>
</reference>
<keyword evidence="9 14" id="KW-0133">Cell shape</keyword>
<feature type="domain" description="Mur ligase N-terminal catalytic" evidence="15">
    <location>
        <begin position="7"/>
        <end position="105"/>
    </location>
</feature>
<keyword evidence="10 14" id="KW-0573">Peptidoglycan synthesis</keyword>
<dbReference type="SUPFAM" id="SSF53244">
    <property type="entry name" value="MurD-like peptide ligases, peptide-binding domain"/>
    <property type="match status" value="1"/>
</dbReference>
<dbReference type="SUPFAM" id="SSF53623">
    <property type="entry name" value="MurD-like peptide ligases, catalytic domain"/>
    <property type="match status" value="1"/>
</dbReference>
<dbReference type="GO" id="GO:0009252">
    <property type="term" value="P:peptidoglycan biosynthetic process"/>
    <property type="evidence" value="ECO:0007669"/>
    <property type="project" value="UniProtKB-UniRule"/>
</dbReference>
<gene>
    <name evidence="14 18" type="primary">murC</name>
    <name evidence="18" type="ordered locus">DEFDS_0597</name>
</gene>
<dbReference type="NCBIfam" id="TIGR01082">
    <property type="entry name" value="murC"/>
    <property type="match status" value="1"/>
</dbReference>
<comment type="similarity">
    <text evidence="14">Belongs to the MurCDEF family.</text>
</comment>